<feature type="compositionally biased region" description="Low complexity" evidence="4">
    <location>
        <begin position="23"/>
        <end position="56"/>
    </location>
</feature>
<protein>
    <recommendedName>
        <fullName evidence="5">CCDC113/CCDC96 coiled-coil domain-containing protein</fullName>
    </recommendedName>
</protein>
<dbReference type="PANTHER" id="PTHR15654">
    <property type="entry name" value="COILED-COIL DOMAIN-CONTAINING PROTEIN 113-RELATED"/>
    <property type="match status" value="1"/>
</dbReference>
<feature type="compositionally biased region" description="Acidic residues" evidence="4">
    <location>
        <begin position="172"/>
        <end position="195"/>
    </location>
</feature>
<evidence type="ECO:0000256" key="2">
    <source>
        <dbReference type="ARBA" id="ARBA00023054"/>
    </source>
</evidence>
<keyword evidence="7" id="KW-1185">Reference proteome</keyword>
<reference evidence="6 7" key="1">
    <citation type="journal article" date="2007" name="Nature">
        <title>Evolution of genes and genomes on the Drosophila phylogeny.</title>
        <authorList>
            <consortium name="Drosophila 12 Genomes Consortium"/>
            <person name="Clark A.G."/>
            <person name="Eisen M.B."/>
            <person name="Smith D.R."/>
            <person name="Bergman C.M."/>
            <person name="Oliver B."/>
            <person name="Markow T.A."/>
            <person name="Kaufman T.C."/>
            <person name="Kellis M."/>
            <person name="Gelbart W."/>
            <person name="Iyer V.N."/>
            <person name="Pollard D.A."/>
            <person name="Sackton T.B."/>
            <person name="Larracuente A.M."/>
            <person name="Singh N.D."/>
            <person name="Abad J.P."/>
            <person name="Abt D.N."/>
            <person name="Adryan B."/>
            <person name="Aguade M."/>
            <person name="Akashi H."/>
            <person name="Anderson W.W."/>
            <person name="Aquadro C.F."/>
            <person name="Ardell D.H."/>
            <person name="Arguello R."/>
            <person name="Artieri C.G."/>
            <person name="Barbash D.A."/>
            <person name="Barker D."/>
            <person name="Barsanti P."/>
            <person name="Batterham P."/>
            <person name="Batzoglou S."/>
            <person name="Begun D."/>
            <person name="Bhutkar A."/>
            <person name="Blanco E."/>
            <person name="Bosak S.A."/>
            <person name="Bradley R.K."/>
            <person name="Brand A.D."/>
            <person name="Brent M.R."/>
            <person name="Brooks A.N."/>
            <person name="Brown R.H."/>
            <person name="Butlin R.K."/>
            <person name="Caggese C."/>
            <person name="Calvi B.R."/>
            <person name="Bernardo de Carvalho A."/>
            <person name="Caspi A."/>
            <person name="Castrezana S."/>
            <person name="Celniker S.E."/>
            <person name="Chang J.L."/>
            <person name="Chapple C."/>
            <person name="Chatterji S."/>
            <person name="Chinwalla A."/>
            <person name="Civetta A."/>
            <person name="Clifton S.W."/>
            <person name="Comeron J.M."/>
            <person name="Costello J.C."/>
            <person name="Coyne J.A."/>
            <person name="Daub J."/>
            <person name="David R.G."/>
            <person name="Delcher A.L."/>
            <person name="Delehaunty K."/>
            <person name="Do C.B."/>
            <person name="Ebling H."/>
            <person name="Edwards K."/>
            <person name="Eickbush T."/>
            <person name="Evans J.D."/>
            <person name="Filipski A."/>
            <person name="Findeiss S."/>
            <person name="Freyhult E."/>
            <person name="Fulton L."/>
            <person name="Fulton R."/>
            <person name="Garcia A.C."/>
            <person name="Gardiner A."/>
            <person name="Garfield D.A."/>
            <person name="Garvin B.E."/>
            <person name="Gibson G."/>
            <person name="Gilbert D."/>
            <person name="Gnerre S."/>
            <person name="Godfrey J."/>
            <person name="Good R."/>
            <person name="Gotea V."/>
            <person name="Gravely B."/>
            <person name="Greenberg A.J."/>
            <person name="Griffiths-Jones S."/>
            <person name="Gross S."/>
            <person name="Guigo R."/>
            <person name="Gustafson E.A."/>
            <person name="Haerty W."/>
            <person name="Hahn M.W."/>
            <person name="Halligan D.L."/>
            <person name="Halpern A.L."/>
            <person name="Halter G.M."/>
            <person name="Han M.V."/>
            <person name="Heger A."/>
            <person name="Hillier L."/>
            <person name="Hinrichs A.S."/>
            <person name="Holmes I."/>
            <person name="Hoskins R.A."/>
            <person name="Hubisz M.J."/>
            <person name="Hultmark D."/>
            <person name="Huntley M.A."/>
            <person name="Jaffe D.B."/>
            <person name="Jagadeeshan S."/>
            <person name="Jeck W.R."/>
            <person name="Johnson J."/>
            <person name="Jones C.D."/>
            <person name="Jordan W.C."/>
            <person name="Karpen G.H."/>
            <person name="Kataoka E."/>
            <person name="Keightley P.D."/>
            <person name="Kheradpour P."/>
            <person name="Kirkness E.F."/>
            <person name="Koerich L.B."/>
            <person name="Kristiansen K."/>
            <person name="Kudrna D."/>
            <person name="Kulathinal R.J."/>
            <person name="Kumar S."/>
            <person name="Kwok R."/>
            <person name="Lander E."/>
            <person name="Langley C.H."/>
            <person name="Lapoint R."/>
            <person name="Lazzaro B.P."/>
            <person name="Lee S.J."/>
            <person name="Levesque L."/>
            <person name="Li R."/>
            <person name="Lin C.F."/>
            <person name="Lin M.F."/>
            <person name="Lindblad-Toh K."/>
            <person name="Llopart A."/>
            <person name="Long M."/>
            <person name="Low L."/>
            <person name="Lozovsky E."/>
            <person name="Lu J."/>
            <person name="Luo M."/>
            <person name="Machado C.A."/>
            <person name="Makalowski W."/>
            <person name="Marzo M."/>
            <person name="Matsuda M."/>
            <person name="Matzkin L."/>
            <person name="McAllister B."/>
            <person name="McBride C.S."/>
            <person name="McKernan B."/>
            <person name="McKernan K."/>
            <person name="Mendez-Lago M."/>
            <person name="Minx P."/>
            <person name="Mollenhauer M.U."/>
            <person name="Montooth K."/>
            <person name="Mount S.M."/>
            <person name="Mu X."/>
            <person name="Myers E."/>
            <person name="Negre B."/>
            <person name="Newfeld S."/>
            <person name="Nielsen R."/>
            <person name="Noor M.A."/>
            <person name="O'Grady P."/>
            <person name="Pachter L."/>
            <person name="Papaceit M."/>
            <person name="Parisi M.J."/>
            <person name="Parisi M."/>
            <person name="Parts L."/>
            <person name="Pedersen J.S."/>
            <person name="Pesole G."/>
            <person name="Phillippy A.M."/>
            <person name="Ponting C.P."/>
            <person name="Pop M."/>
            <person name="Porcelli D."/>
            <person name="Powell J.R."/>
            <person name="Prohaska S."/>
            <person name="Pruitt K."/>
            <person name="Puig M."/>
            <person name="Quesneville H."/>
            <person name="Ram K.R."/>
            <person name="Rand D."/>
            <person name="Rasmussen M.D."/>
            <person name="Reed L.K."/>
            <person name="Reenan R."/>
            <person name="Reily A."/>
            <person name="Remington K.A."/>
            <person name="Rieger T.T."/>
            <person name="Ritchie M.G."/>
            <person name="Robin C."/>
            <person name="Rogers Y.H."/>
            <person name="Rohde C."/>
            <person name="Rozas J."/>
            <person name="Rubenfield M.J."/>
            <person name="Ruiz A."/>
            <person name="Russo S."/>
            <person name="Salzberg S.L."/>
            <person name="Sanchez-Gracia A."/>
            <person name="Saranga D.J."/>
            <person name="Sato H."/>
            <person name="Schaeffer S.W."/>
            <person name="Schatz M.C."/>
            <person name="Schlenke T."/>
            <person name="Schwartz R."/>
            <person name="Segarra C."/>
            <person name="Singh R.S."/>
            <person name="Sirot L."/>
            <person name="Sirota M."/>
            <person name="Sisneros N.B."/>
            <person name="Smith C.D."/>
            <person name="Smith T.F."/>
            <person name="Spieth J."/>
            <person name="Stage D.E."/>
            <person name="Stark A."/>
            <person name="Stephan W."/>
            <person name="Strausberg R.L."/>
            <person name="Strempel S."/>
            <person name="Sturgill D."/>
            <person name="Sutton G."/>
            <person name="Sutton G.G."/>
            <person name="Tao W."/>
            <person name="Teichmann S."/>
            <person name="Tobari Y.N."/>
            <person name="Tomimura Y."/>
            <person name="Tsolas J.M."/>
            <person name="Valente V.L."/>
            <person name="Venter E."/>
            <person name="Venter J.C."/>
            <person name="Vicario S."/>
            <person name="Vieira F.G."/>
            <person name="Vilella A.J."/>
            <person name="Villasante A."/>
            <person name="Walenz B."/>
            <person name="Wang J."/>
            <person name="Wasserman M."/>
            <person name="Watts T."/>
            <person name="Wilson D."/>
            <person name="Wilson R.K."/>
            <person name="Wing R.A."/>
            <person name="Wolfner M.F."/>
            <person name="Wong A."/>
            <person name="Wong G.K."/>
            <person name="Wu C.I."/>
            <person name="Wu G."/>
            <person name="Yamamoto D."/>
            <person name="Yang H.P."/>
            <person name="Yang S.P."/>
            <person name="Yorke J.A."/>
            <person name="Yoshida K."/>
            <person name="Zdobnov E."/>
            <person name="Zhang P."/>
            <person name="Zhang Y."/>
            <person name="Zimin A.V."/>
            <person name="Baldwin J."/>
            <person name="Abdouelleil A."/>
            <person name="Abdulkadir J."/>
            <person name="Abebe A."/>
            <person name="Abera B."/>
            <person name="Abreu J."/>
            <person name="Acer S.C."/>
            <person name="Aftuck L."/>
            <person name="Alexander A."/>
            <person name="An P."/>
            <person name="Anderson E."/>
            <person name="Anderson S."/>
            <person name="Arachi H."/>
            <person name="Azer M."/>
            <person name="Bachantsang P."/>
            <person name="Barry A."/>
            <person name="Bayul T."/>
            <person name="Berlin A."/>
            <person name="Bessette D."/>
            <person name="Bloom T."/>
            <person name="Blye J."/>
            <person name="Boguslavskiy L."/>
            <person name="Bonnet C."/>
            <person name="Boukhgalter B."/>
            <person name="Bourzgui I."/>
            <person name="Brown A."/>
            <person name="Cahill P."/>
            <person name="Channer S."/>
            <person name="Cheshatsang Y."/>
            <person name="Chuda L."/>
            <person name="Citroen M."/>
            <person name="Collymore A."/>
            <person name="Cooke P."/>
            <person name="Costello M."/>
            <person name="D'Aco K."/>
            <person name="Daza R."/>
            <person name="De Haan G."/>
            <person name="DeGray S."/>
            <person name="DeMaso C."/>
            <person name="Dhargay N."/>
            <person name="Dooley K."/>
            <person name="Dooley E."/>
            <person name="Doricent M."/>
            <person name="Dorje P."/>
            <person name="Dorjee K."/>
            <person name="Dupes A."/>
            <person name="Elong R."/>
            <person name="Falk J."/>
            <person name="Farina A."/>
            <person name="Faro S."/>
            <person name="Ferguson D."/>
            <person name="Fisher S."/>
            <person name="Foley C.D."/>
            <person name="Franke A."/>
            <person name="Friedrich D."/>
            <person name="Gadbois L."/>
            <person name="Gearin G."/>
            <person name="Gearin C.R."/>
            <person name="Giannoukos G."/>
            <person name="Goode T."/>
            <person name="Graham J."/>
            <person name="Grandbois E."/>
            <person name="Grewal S."/>
            <person name="Gyaltsen K."/>
            <person name="Hafez N."/>
            <person name="Hagos B."/>
            <person name="Hall J."/>
            <person name="Henson C."/>
            <person name="Hollinger A."/>
            <person name="Honan T."/>
            <person name="Huard M.D."/>
            <person name="Hughes L."/>
            <person name="Hurhula B."/>
            <person name="Husby M.E."/>
            <person name="Kamat A."/>
            <person name="Kanga B."/>
            <person name="Kashin S."/>
            <person name="Khazanovich D."/>
            <person name="Kisner P."/>
            <person name="Lance K."/>
            <person name="Lara M."/>
            <person name="Lee W."/>
            <person name="Lennon N."/>
            <person name="Letendre F."/>
            <person name="LeVine R."/>
            <person name="Lipovsky A."/>
            <person name="Liu X."/>
            <person name="Liu J."/>
            <person name="Liu S."/>
            <person name="Lokyitsang T."/>
            <person name="Lokyitsang Y."/>
            <person name="Lubonja R."/>
            <person name="Lui A."/>
            <person name="MacDonald P."/>
            <person name="Magnisalis V."/>
            <person name="Maru K."/>
            <person name="Matthews C."/>
            <person name="McCusker W."/>
            <person name="McDonough S."/>
            <person name="Mehta T."/>
            <person name="Meldrim J."/>
            <person name="Meneus L."/>
            <person name="Mihai O."/>
            <person name="Mihalev A."/>
            <person name="Mihova T."/>
            <person name="Mittelman R."/>
            <person name="Mlenga V."/>
            <person name="Montmayeur A."/>
            <person name="Mulrain L."/>
            <person name="Navidi A."/>
            <person name="Naylor J."/>
            <person name="Negash T."/>
            <person name="Nguyen T."/>
            <person name="Nguyen N."/>
            <person name="Nicol R."/>
            <person name="Norbu C."/>
            <person name="Norbu N."/>
            <person name="Novod N."/>
            <person name="O'Neill B."/>
            <person name="Osman S."/>
            <person name="Markiewicz E."/>
            <person name="Oyono O.L."/>
            <person name="Patti C."/>
            <person name="Phunkhang P."/>
            <person name="Pierre F."/>
            <person name="Priest M."/>
            <person name="Raghuraman S."/>
            <person name="Rege F."/>
            <person name="Reyes R."/>
            <person name="Rise C."/>
            <person name="Rogov P."/>
            <person name="Ross K."/>
            <person name="Ryan E."/>
            <person name="Settipalli S."/>
            <person name="Shea T."/>
            <person name="Sherpa N."/>
            <person name="Shi L."/>
            <person name="Shih D."/>
            <person name="Sparrow T."/>
            <person name="Spaulding J."/>
            <person name="Stalker J."/>
            <person name="Stange-Thomann N."/>
            <person name="Stavropoulos S."/>
            <person name="Stone C."/>
            <person name="Strader C."/>
            <person name="Tesfaye S."/>
            <person name="Thomson T."/>
            <person name="Thoulutsang Y."/>
            <person name="Thoulutsang D."/>
            <person name="Topham K."/>
            <person name="Topping I."/>
            <person name="Tsamla T."/>
            <person name="Vassiliev H."/>
            <person name="Vo A."/>
            <person name="Wangchuk T."/>
            <person name="Wangdi T."/>
            <person name="Weiand M."/>
            <person name="Wilkinson J."/>
            <person name="Wilson A."/>
            <person name="Yadav S."/>
            <person name="Young G."/>
            <person name="Yu Q."/>
            <person name="Zembek L."/>
            <person name="Zhong D."/>
            <person name="Zimmer A."/>
            <person name="Zwirko Z."/>
            <person name="Jaffe D.B."/>
            <person name="Alvarez P."/>
            <person name="Brockman W."/>
            <person name="Butler J."/>
            <person name="Chin C."/>
            <person name="Gnerre S."/>
            <person name="Grabherr M."/>
            <person name="Kleber M."/>
            <person name="Mauceli E."/>
            <person name="MacCallum I."/>
        </authorList>
    </citation>
    <scope>NUCLEOTIDE SEQUENCE [LARGE SCALE GENOMIC DNA]</scope>
    <source>
        <strain evidence="7">Tucson 15010-1051.87</strain>
    </source>
</reference>
<evidence type="ECO:0000313" key="7">
    <source>
        <dbReference type="Proteomes" id="UP000008792"/>
    </source>
</evidence>
<dbReference type="Proteomes" id="UP000008792">
    <property type="component" value="Unassembled WGS sequence"/>
</dbReference>
<accession>B4LLZ4</accession>
<feature type="compositionally biased region" description="Low complexity" evidence="4">
    <location>
        <begin position="264"/>
        <end position="274"/>
    </location>
</feature>
<feature type="region of interest" description="Disordered" evidence="4">
    <location>
        <begin position="130"/>
        <end position="204"/>
    </location>
</feature>
<dbReference type="GO" id="GO:0060271">
    <property type="term" value="P:cilium assembly"/>
    <property type="evidence" value="ECO:0007669"/>
    <property type="project" value="TreeGrafter"/>
</dbReference>
<evidence type="ECO:0000256" key="3">
    <source>
        <dbReference type="ARBA" id="ARBA00023273"/>
    </source>
</evidence>
<evidence type="ECO:0000313" key="6">
    <source>
        <dbReference type="EMBL" id="EDW59914.1"/>
    </source>
</evidence>
<dbReference type="AlphaFoldDB" id="B4LLZ4"/>
<feature type="compositionally biased region" description="Acidic residues" evidence="4">
    <location>
        <begin position="134"/>
        <end position="146"/>
    </location>
</feature>
<name>B4LLZ4_DROVI</name>
<evidence type="ECO:0000256" key="4">
    <source>
        <dbReference type="SAM" id="MobiDB-lite"/>
    </source>
</evidence>
<dbReference type="PhylomeDB" id="B4LLZ4"/>
<dbReference type="InterPro" id="IPR051885">
    <property type="entry name" value="CC_CF"/>
</dbReference>
<dbReference type="HOGENOM" id="CLU_022739_0_0_1"/>
<dbReference type="Pfam" id="PF13870">
    <property type="entry name" value="CCDC113_CCDC96_CC"/>
    <property type="match status" value="1"/>
</dbReference>
<dbReference type="SMR" id="B4LLZ4"/>
<keyword evidence="3" id="KW-0966">Cell projection</keyword>
<dbReference type="OrthoDB" id="10254794at2759"/>
<feature type="region of interest" description="Disordered" evidence="4">
    <location>
        <begin position="263"/>
        <end position="283"/>
    </location>
</feature>
<evidence type="ECO:0000256" key="1">
    <source>
        <dbReference type="ARBA" id="ARBA00004138"/>
    </source>
</evidence>
<dbReference type="FunCoup" id="B4LLZ4">
    <property type="interactions" value="1"/>
</dbReference>
<dbReference type="STRING" id="7244.B4LLZ4"/>
<sequence>MDTETENPTDGAEARPTTNEANPEVVTEIAVTVEVPEAPEGPAAPAAPAAPEASEVPPREEQQLTEPETQAVEVPIALREGADEAADANVNEVWDKSGPQTDEEKRVSRKIRLKEKINLRFTLGESDLVGNVYPDEEQDGDVEGEITESRDALPTADDEQPDLSGKQTSEQDMLDEEINVDDIFGDDDVDDDFDEPEVREPPKGDTIMAKANFLSYFEMPSLSDISEEHAVEEPKAHRAKSLISQISTATDVGKFVNPVTGYVESESTSSSTESSKTDDLALDLGGESDDLDIDLIDTDFPDFKDVKHIQLREDDDLDAFVKFKSSFIRDDVIFEDPDEAEAKKNKLEIHKITMDFLHEMFNNVVNEMENLNESTILRNKLDKAKLMLTLIDVTNKYSVEKEINVYINLKMADYFKRMKNYRVFANLEPNTKAKERLRYLESLTLLDHRVLVAAETKKKNAILMSSVLMDLSYVQNIARYTEEHLEEVIMRTLANNKSDFMKRIIEREMRLMAQKRNEISDTRLFLITRKHTLGRIVDKIHKLETINEELCMDDFISIQNQVVALDKKIEERNNELKKLRYNYHTELHLTQHNREKALALITKLRSNRFTMRKMQDKQRHLRESLYNAKLERSTIRKQSSDLSFQGGLLSMPALMHDYDETVQKVMDKQDVVKDLKDTFRRVSQRIIELETRCT</sequence>
<dbReference type="InParanoid" id="B4LLZ4"/>
<feature type="domain" description="CCDC113/CCDC96 coiled-coil" evidence="5">
    <location>
        <begin position="512"/>
        <end position="686"/>
    </location>
</feature>
<gene>
    <name evidence="6" type="primary">Dvir\GJ21198</name>
    <name evidence="6" type="ORF">Dvir_GJ21198</name>
</gene>
<dbReference type="GO" id="GO:0005930">
    <property type="term" value="C:axoneme"/>
    <property type="evidence" value="ECO:0007669"/>
    <property type="project" value="TreeGrafter"/>
</dbReference>
<dbReference type="InterPro" id="IPR025254">
    <property type="entry name" value="CCDC113/CCDC96_CC"/>
</dbReference>
<dbReference type="EMBL" id="CH940648">
    <property type="protein sequence ID" value="EDW59914.1"/>
    <property type="molecule type" value="Genomic_DNA"/>
</dbReference>
<dbReference type="KEGG" id="dvi:6625755"/>
<evidence type="ECO:0000259" key="5">
    <source>
        <dbReference type="Pfam" id="PF13870"/>
    </source>
</evidence>
<dbReference type="PANTHER" id="PTHR15654:SF1">
    <property type="entry name" value="COILED-COIL DOMAIN-CONTAINING PROTEIN 96"/>
    <property type="match status" value="1"/>
</dbReference>
<comment type="subcellular location">
    <subcellularLocation>
        <location evidence="1">Cell projection</location>
        <location evidence="1">Cilium</location>
    </subcellularLocation>
</comment>
<dbReference type="eggNOG" id="ENOG502SGZY">
    <property type="taxonomic scope" value="Eukaryota"/>
</dbReference>
<proteinExistence type="predicted"/>
<dbReference type="GO" id="GO:0036064">
    <property type="term" value="C:ciliary basal body"/>
    <property type="evidence" value="ECO:0007669"/>
    <property type="project" value="TreeGrafter"/>
</dbReference>
<keyword evidence="2" id="KW-0175">Coiled coil</keyword>
<dbReference type="OMA" id="MIITQDF"/>
<organism evidence="6 7">
    <name type="scientific">Drosophila virilis</name>
    <name type="common">Fruit fly</name>
    <dbReference type="NCBI Taxonomy" id="7244"/>
    <lineage>
        <taxon>Eukaryota</taxon>
        <taxon>Metazoa</taxon>
        <taxon>Ecdysozoa</taxon>
        <taxon>Arthropoda</taxon>
        <taxon>Hexapoda</taxon>
        <taxon>Insecta</taxon>
        <taxon>Pterygota</taxon>
        <taxon>Neoptera</taxon>
        <taxon>Endopterygota</taxon>
        <taxon>Diptera</taxon>
        <taxon>Brachycera</taxon>
        <taxon>Muscomorpha</taxon>
        <taxon>Ephydroidea</taxon>
        <taxon>Drosophilidae</taxon>
        <taxon>Drosophila</taxon>
    </lineage>
</organism>
<feature type="region of interest" description="Disordered" evidence="4">
    <location>
        <begin position="1"/>
        <end position="107"/>
    </location>
</feature>